<evidence type="ECO:0000256" key="1">
    <source>
        <dbReference type="SAM" id="MobiDB-lite"/>
    </source>
</evidence>
<reference evidence="2" key="1">
    <citation type="submission" date="2022-06" db="EMBL/GenBank/DDBJ databases">
        <title>Isolation of gut microbiota from human fecal samples.</title>
        <authorList>
            <person name="Pamer E.G."/>
            <person name="Barat B."/>
            <person name="Waligurski E."/>
            <person name="Medina S."/>
            <person name="Paddock L."/>
            <person name="Mostad J."/>
        </authorList>
    </citation>
    <scope>NUCLEOTIDE SEQUENCE</scope>
    <source>
        <strain evidence="2">DFI.7.96</strain>
    </source>
</reference>
<dbReference type="EMBL" id="JANGAB010000367">
    <property type="protein sequence ID" value="MCQ4950865.1"/>
    <property type="molecule type" value="Genomic_DNA"/>
</dbReference>
<dbReference type="AlphaFoldDB" id="A0AAW5KFU8"/>
<protein>
    <submittedName>
        <fullName evidence="2">Uncharacterized protein</fullName>
    </submittedName>
</protein>
<comment type="caution">
    <text evidence="2">The sequence shown here is derived from an EMBL/GenBank/DDBJ whole genome shotgun (WGS) entry which is preliminary data.</text>
</comment>
<gene>
    <name evidence="2" type="ORF">NE646_14650</name>
</gene>
<evidence type="ECO:0000313" key="2">
    <source>
        <dbReference type="EMBL" id="MCQ4950865.1"/>
    </source>
</evidence>
<organism evidence="2 3">
    <name type="scientific">Bittarella massiliensis</name>
    <name type="common">ex Durand et al. 2017</name>
    <dbReference type="NCBI Taxonomy" id="1720313"/>
    <lineage>
        <taxon>Bacteria</taxon>
        <taxon>Bacillati</taxon>
        <taxon>Bacillota</taxon>
        <taxon>Clostridia</taxon>
        <taxon>Eubacteriales</taxon>
        <taxon>Oscillospiraceae</taxon>
        <taxon>Bittarella (ex Durand et al. 2017)</taxon>
    </lineage>
</organism>
<dbReference type="Proteomes" id="UP001205063">
    <property type="component" value="Unassembled WGS sequence"/>
</dbReference>
<sequence length="54" mass="5709">MREGKGEFLRRAAQIEGVYVPSLYEVQYKEDGLSSGSPPAKAPPPPCASGSSGR</sequence>
<dbReference type="RefSeq" id="WP_256136962.1">
    <property type="nucleotide sequence ID" value="NZ_JANGAB010000367.1"/>
</dbReference>
<feature type="region of interest" description="Disordered" evidence="1">
    <location>
        <begin position="30"/>
        <end position="54"/>
    </location>
</feature>
<evidence type="ECO:0000313" key="3">
    <source>
        <dbReference type="Proteomes" id="UP001205063"/>
    </source>
</evidence>
<accession>A0AAW5KFU8</accession>
<name>A0AAW5KFU8_9FIRM</name>
<proteinExistence type="predicted"/>